<gene>
    <name evidence="2" type="ORF">BSL78_09519</name>
</gene>
<keyword evidence="1" id="KW-0175">Coiled coil</keyword>
<dbReference type="EMBL" id="MRZV01000280">
    <property type="protein sequence ID" value="PIK53601.1"/>
    <property type="molecule type" value="Genomic_DNA"/>
</dbReference>
<dbReference type="SMR" id="A0A2G8L037"/>
<feature type="coiled-coil region" evidence="1">
    <location>
        <begin position="172"/>
        <end position="199"/>
    </location>
</feature>
<name>A0A2G8L037_STIJA</name>
<evidence type="ECO:0000313" key="2">
    <source>
        <dbReference type="EMBL" id="PIK53601.1"/>
    </source>
</evidence>
<reference evidence="2 3" key="1">
    <citation type="journal article" date="2017" name="PLoS Biol.">
        <title>The sea cucumber genome provides insights into morphological evolution and visceral regeneration.</title>
        <authorList>
            <person name="Zhang X."/>
            <person name="Sun L."/>
            <person name="Yuan J."/>
            <person name="Sun Y."/>
            <person name="Gao Y."/>
            <person name="Zhang L."/>
            <person name="Li S."/>
            <person name="Dai H."/>
            <person name="Hamel J.F."/>
            <person name="Liu C."/>
            <person name="Yu Y."/>
            <person name="Liu S."/>
            <person name="Lin W."/>
            <person name="Guo K."/>
            <person name="Jin S."/>
            <person name="Xu P."/>
            <person name="Storey K.B."/>
            <person name="Huan P."/>
            <person name="Zhang T."/>
            <person name="Zhou Y."/>
            <person name="Zhang J."/>
            <person name="Lin C."/>
            <person name="Li X."/>
            <person name="Xing L."/>
            <person name="Huo D."/>
            <person name="Sun M."/>
            <person name="Wang L."/>
            <person name="Mercier A."/>
            <person name="Li F."/>
            <person name="Yang H."/>
            <person name="Xiang J."/>
        </authorList>
    </citation>
    <scope>NUCLEOTIDE SEQUENCE [LARGE SCALE GENOMIC DNA]</scope>
    <source>
        <strain evidence="2">Shaxun</strain>
        <tissue evidence="2">Muscle</tissue>
    </source>
</reference>
<proteinExistence type="predicted"/>
<comment type="caution">
    <text evidence="2">The sequence shown here is derived from an EMBL/GenBank/DDBJ whole genome shotgun (WGS) entry which is preliminary data.</text>
</comment>
<evidence type="ECO:0000256" key="1">
    <source>
        <dbReference type="SAM" id="Coils"/>
    </source>
</evidence>
<protein>
    <submittedName>
        <fullName evidence="2">Uncharacterized protein</fullName>
    </submittedName>
</protein>
<organism evidence="2 3">
    <name type="scientific">Stichopus japonicus</name>
    <name type="common">Sea cucumber</name>
    <dbReference type="NCBI Taxonomy" id="307972"/>
    <lineage>
        <taxon>Eukaryota</taxon>
        <taxon>Metazoa</taxon>
        <taxon>Echinodermata</taxon>
        <taxon>Eleutherozoa</taxon>
        <taxon>Echinozoa</taxon>
        <taxon>Holothuroidea</taxon>
        <taxon>Aspidochirotacea</taxon>
        <taxon>Aspidochirotida</taxon>
        <taxon>Stichopodidae</taxon>
        <taxon>Apostichopus</taxon>
    </lineage>
</organism>
<evidence type="ECO:0000313" key="3">
    <source>
        <dbReference type="Proteomes" id="UP000230750"/>
    </source>
</evidence>
<dbReference type="Proteomes" id="UP000230750">
    <property type="component" value="Unassembled WGS sequence"/>
</dbReference>
<dbReference type="AlphaFoldDB" id="A0A2G8L037"/>
<keyword evidence="3" id="KW-1185">Reference proteome</keyword>
<sequence length="250" mass="29196">MPCFIKQAKQELKQGAINTALDLKKNNPNTDWKENRTRLDTEFHELWRKKTKELEEKFSKTKISGKVIDEACANSLSALLLQTEYSKTYKSKIRDLFKHFANRMSSGFRDEITATSELDKILSACLRELRKHEHMKPFHQNNVDTVLTKMYNTLKKLKVNSEFLVNSLIKASRELAEAYKECQAEYEKANSLKALFEKEKRHMRNDFLAFFDETIKIDAAVDRIYSELMTATQDIVLNIVNVTPFKQNED</sequence>
<accession>A0A2G8L037</accession>